<reference evidence="2" key="1">
    <citation type="journal article" date="2019" name="Int. J. Syst. Evol. Microbiol.">
        <title>The Global Catalogue of Microorganisms (GCM) 10K type strain sequencing project: providing services to taxonomists for standard genome sequencing and annotation.</title>
        <authorList>
            <consortium name="The Broad Institute Genomics Platform"/>
            <consortium name="The Broad Institute Genome Sequencing Center for Infectious Disease"/>
            <person name="Wu L."/>
            <person name="Ma J."/>
        </authorList>
    </citation>
    <scope>NUCLEOTIDE SEQUENCE [LARGE SCALE GENOMIC DNA]</scope>
    <source>
        <strain evidence="2">CGMCC 1.15643</strain>
    </source>
</reference>
<dbReference type="EC" id="3.5.1.68" evidence="1"/>
<dbReference type="Gene3D" id="3.40.630.40">
    <property type="entry name" value="Zn-dependent exopeptidases"/>
    <property type="match status" value="1"/>
</dbReference>
<name>A0ABW0F6I2_9HYPH</name>
<dbReference type="NCBIfam" id="TIGR02017">
    <property type="entry name" value="hutG_amidohyd"/>
    <property type="match status" value="1"/>
</dbReference>
<dbReference type="EMBL" id="JBHSLI010000007">
    <property type="protein sequence ID" value="MFC5294847.1"/>
    <property type="molecule type" value="Genomic_DNA"/>
</dbReference>
<dbReference type="Proteomes" id="UP001595976">
    <property type="component" value="Unassembled WGS sequence"/>
</dbReference>
<dbReference type="InterPro" id="IPR007709">
    <property type="entry name" value="N-FG_amidohydro"/>
</dbReference>
<evidence type="ECO:0000313" key="1">
    <source>
        <dbReference type="EMBL" id="MFC5294847.1"/>
    </source>
</evidence>
<dbReference type="RefSeq" id="WP_158444544.1">
    <property type="nucleotide sequence ID" value="NZ_JAOAOS010000003.1"/>
</dbReference>
<dbReference type="Pfam" id="PF05013">
    <property type="entry name" value="FGase"/>
    <property type="match status" value="1"/>
</dbReference>
<accession>A0ABW0F6I2</accession>
<dbReference type="GO" id="GO:0050129">
    <property type="term" value="F:N-formylglutamate deformylase activity"/>
    <property type="evidence" value="ECO:0007669"/>
    <property type="project" value="UniProtKB-EC"/>
</dbReference>
<dbReference type="InterPro" id="IPR010247">
    <property type="entry name" value="HutG_amidohyd"/>
</dbReference>
<organism evidence="1 2">
    <name type="scientific">Bosea minatitlanensis</name>
    <dbReference type="NCBI Taxonomy" id="128782"/>
    <lineage>
        <taxon>Bacteria</taxon>
        <taxon>Pseudomonadati</taxon>
        <taxon>Pseudomonadota</taxon>
        <taxon>Alphaproteobacteria</taxon>
        <taxon>Hyphomicrobiales</taxon>
        <taxon>Boseaceae</taxon>
        <taxon>Bosea</taxon>
    </lineage>
</organism>
<proteinExistence type="predicted"/>
<dbReference type="SUPFAM" id="SSF53187">
    <property type="entry name" value="Zn-dependent exopeptidases"/>
    <property type="match status" value="1"/>
</dbReference>
<comment type="caution">
    <text evidence="1">The sequence shown here is derived from an EMBL/GenBank/DDBJ whole genome shotgun (WGS) entry which is preliminary data.</text>
</comment>
<evidence type="ECO:0000313" key="2">
    <source>
        <dbReference type="Proteomes" id="UP001595976"/>
    </source>
</evidence>
<keyword evidence="2" id="KW-1185">Reference proteome</keyword>
<sequence>MSTEIVTVTRGPSPLILSMPHPGTGVPSEVTAQLNERGKLVEDTDWHMRQLYGFAAPFRPTIVEAQLSRFVIDLNRDPAGVSLYPGQATTELVPTTTFDGAPIWRTAPDSAEIERRKAAYFQPYHTALANEIARVKAEHGYCVLWDCHSIKSVIPRLFEGTLPTLNLGTNSGQSCAPGVETAAVAAMAGQPLTQILNGRFKGGWITRHYGRPFEGVHALQMEIALSAYLAEEAAPWTFDATKAASLQSALSAIIEAALAAAAAIERSRS</sequence>
<gene>
    <name evidence="1" type="primary">hutG</name>
    <name evidence="1" type="ORF">ACFPK2_17795</name>
</gene>
<protein>
    <submittedName>
        <fullName evidence="1">N-formylglutamate deformylase</fullName>
        <ecNumber evidence="1">3.5.1.68</ecNumber>
    </submittedName>
</protein>
<keyword evidence="1" id="KW-0378">Hydrolase</keyword>